<evidence type="ECO:0000256" key="1">
    <source>
        <dbReference type="ARBA" id="ARBA00022801"/>
    </source>
</evidence>
<dbReference type="SUPFAM" id="SSF53474">
    <property type="entry name" value="alpha/beta-Hydrolases"/>
    <property type="match status" value="1"/>
</dbReference>
<dbReference type="PANTHER" id="PTHR42776:SF27">
    <property type="entry name" value="DIPEPTIDYL PEPTIDASE FAMILY MEMBER 6"/>
    <property type="match status" value="1"/>
</dbReference>
<keyword evidence="1" id="KW-0378">Hydrolase</keyword>
<keyword evidence="4" id="KW-1185">Reference proteome</keyword>
<evidence type="ECO:0000259" key="2">
    <source>
        <dbReference type="Pfam" id="PF00326"/>
    </source>
</evidence>
<dbReference type="PANTHER" id="PTHR42776">
    <property type="entry name" value="SERINE PEPTIDASE S9 FAMILY MEMBER"/>
    <property type="match status" value="1"/>
</dbReference>
<keyword evidence="3" id="KW-0645">Protease</keyword>
<dbReference type="Pfam" id="PF00326">
    <property type="entry name" value="Peptidase_S9"/>
    <property type="match status" value="1"/>
</dbReference>
<gene>
    <name evidence="3" type="ORF">ABID56_002254</name>
</gene>
<dbReference type="RefSeq" id="WP_354221183.1">
    <property type="nucleotide sequence ID" value="NZ_JBEPMX010000012.1"/>
</dbReference>
<evidence type="ECO:0000313" key="3">
    <source>
        <dbReference type="EMBL" id="MET3684128.1"/>
    </source>
</evidence>
<dbReference type="GO" id="GO:0004177">
    <property type="term" value="F:aminopeptidase activity"/>
    <property type="evidence" value="ECO:0007669"/>
    <property type="project" value="UniProtKB-KW"/>
</dbReference>
<evidence type="ECO:0000313" key="4">
    <source>
        <dbReference type="Proteomes" id="UP001549167"/>
    </source>
</evidence>
<dbReference type="InterPro" id="IPR001375">
    <property type="entry name" value="Peptidase_S9_cat"/>
</dbReference>
<keyword evidence="3" id="KW-0031">Aminopeptidase</keyword>
<proteinExistence type="predicted"/>
<feature type="domain" description="Peptidase S9 prolyl oligopeptidase catalytic" evidence="2">
    <location>
        <begin position="389"/>
        <end position="592"/>
    </location>
</feature>
<organism evidence="3 4">
    <name type="scientific">Alkalibacillus flavidus</name>
    <dbReference type="NCBI Taxonomy" id="546021"/>
    <lineage>
        <taxon>Bacteria</taxon>
        <taxon>Bacillati</taxon>
        <taxon>Bacillota</taxon>
        <taxon>Bacilli</taxon>
        <taxon>Bacillales</taxon>
        <taxon>Bacillaceae</taxon>
        <taxon>Alkalibacillus</taxon>
    </lineage>
</organism>
<dbReference type="EMBL" id="JBEPMX010000012">
    <property type="protein sequence ID" value="MET3684128.1"/>
    <property type="molecule type" value="Genomic_DNA"/>
</dbReference>
<dbReference type="InterPro" id="IPR029058">
    <property type="entry name" value="AB_hydrolase_fold"/>
</dbReference>
<dbReference type="SUPFAM" id="SSF69304">
    <property type="entry name" value="Tricorn protease N-terminal domain"/>
    <property type="match status" value="1"/>
</dbReference>
<dbReference type="Proteomes" id="UP001549167">
    <property type="component" value="Unassembled WGS sequence"/>
</dbReference>
<comment type="caution">
    <text evidence="3">The sequence shown here is derived from an EMBL/GenBank/DDBJ whole genome shotgun (WGS) entry which is preliminary data.</text>
</comment>
<protein>
    <submittedName>
        <fullName evidence="3">Dipeptidyl aminopeptidase/acylaminoacyl peptidase</fullName>
    </submittedName>
</protein>
<dbReference type="InterPro" id="IPR011042">
    <property type="entry name" value="6-blade_b-propeller_TolB-like"/>
</dbReference>
<reference evidence="3 4" key="1">
    <citation type="submission" date="2024-06" db="EMBL/GenBank/DDBJ databases">
        <title>Genomic Encyclopedia of Type Strains, Phase IV (KMG-IV): sequencing the most valuable type-strain genomes for metagenomic binning, comparative biology and taxonomic classification.</title>
        <authorList>
            <person name="Goeker M."/>
        </authorList>
    </citation>
    <scope>NUCLEOTIDE SEQUENCE [LARGE SCALE GENOMIC DNA]</scope>
    <source>
        <strain evidence="3 4">DSM 23520</strain>
    </source>
</reference>
<name>A0ABV2KX09_9BACI</name>
<dbReference type="Gene3D" id="2.120.10.30">
    <property type="entry name" value="TolB, C-terminal domain"/>
    <property type="match status" value="1"/>
</dbReference>
<sequence length="599" mass="68220">MIEFPKPTVEQFFRSYVISNFTVSPNEDKLLFSANLDGKMNVWGMNLPDQYPYLFAHHDQSVGSLKIDPKGRYVLASYDHEGDENYQIYALPPEGGLPQELITGDKEDKYLYAHLSEDGKRLYYNTSKGNPSFLNTYVRDLETGEDTLLHEGSGGATFLSAVSEDEEKLVFTTLYANTYILSFVKVNGDMYDLTPDPDNVHVTGGATFVGDTIYFVTNYNSEYHYLASFNVQSKSFESVLSIESESMNDLKYDKEHEQFYIVTEKGVRDHLYRYDVKNGTLENLDVPVDVIEKLHVAKSGAVYMLGRSAVMPHNIFKLTDHGWKQLTANHVLGVSTDEMVDPDVVTYESFDGTEIEALLFRAKPDNDNGHTILWPHGGPQASERKFYRAMFQCLLNRGYTIFCPNFRGSTGYGSSFVKLVEQDWGEGPRLDNVYGIEWLFDQGISSPERLFLVGGSYGGYMALLLHGRHPEYFKAVVDIFGVSNLFTFVNSVPDHWKPIMQRWLGDPEADRERFEKDSPITYLNTMSKPMLVIQGANDPRVVKEESDQIVDKLRHDGREVDYLVLDDEGHGFSKKENEINVYQTMLDFLEKHQSVTQSV</sequence>
<accession>A0ABV2KX09</accession>
<dbReference type="Gene3D" id="3.40.50.1820">
    <property type="entry name" value="alpha/beta hydrolase"/>
    <property type="match status" value="1"/>
</dbReference>